<evidence type="ECO:0000256" key="1">
    <source>
        <dbReference type="ARBA" id="ARBA00022737"/>
    </source>
</evidence>
<accession>A0A2V4V7F9</accession>
<evidence type="ECO:0000256" key="3">
    <source>
        <dbReference type="SAM" id="SignalP"/>
    </source>
</evidence>
<dbReference type="PROSITE" id="PS51125">
    <property type="entry name" value="NHL"/>
    <property type="match status" value="1"/>
</dbReference>
<feature type="repeat" description="NHL" evidence="2">
    <location>
        <begin position="175"/>
        <end position="206"/>
    </location>
</feature>
<proteinExistence type="predicted"/>
<dbReference type="SUPFAM" id="SSF101898">
    <property type="entry name" value="NHL repeat"/>
    <property type="match status" value="1"/>
</dbReference>
<comment type="caution">
    <text evidence="6">The sequence shown here is derived from an EMBL/GenBank/DDBJ whole genome shotgun (WGS) entry which is preliminary data.</text>
</comment>
<dbReference type="EMBL" id="QJSW01000011">
    <property type="protein sequence ID" value="PYE47771.1"/>
    <property type="molecule type" value="Genomic_DNA"/>
</dbReference>
<dbReference type="InterPro" id="IPR025883">
    <property type="entry name" value="Cadherin-like_domain"/>
</dbReference>
<evidence type="ECO:0000259" key="5">
    <source>
        <dbReference type="Pfam" id="PF25021"/>
    </source>
</evidence>
<dbReference type="Gene3D" id="2.120.10.30">
    <property type="entry name" value="TolB, C-terminal domain"/>
    <property type="match status" value="3"/>
</dbReference>
<keyword evidence="3" id="KW-0732">Signal</keyword>
<sequence length="543" mass="55181">MKKWNKIVSCMLVLTMAMIPFMDKIGGTAYADSRNIMVTIAGTGGTGLGNAGDGGPATAAAVNRPNGIALNSNGDVFFTDSNHYTIRKINAATGIITTVAGNGFYGYSGDGGPATSARVGIPYGIALDSNDNLYIADTSNQRVRRVDAVTGIITTVAGDGSEGYSGDGGTALSAQLNDPLDVAIDSNGNVYIADSDNESIRKVDPAGTITTVAGNGPEHWGALNDGDGGPATKAEFYPSGVAFDSSGNLYISDTASSTIRKVDFTTGEITRVAGNRTPGYSGDGGAATSASLKYPRGIRLDSNDNLYIADRHNAAIRKVDKFTGNISTVAGTGTEGYSGDLGSATSAALNNPYAVAVGNNGNVYIADWFNNRIRRVGPSNDASLSGLTLSSGSLSTAFDPAVTSYTASVPPAAGSITITPTVRDSMATVTINGTSVASGTASDPISLALGDTVTIVVTAEDHTMKTYTMTRTLSNNATLRGVTLSSGTLSPAFASGTTSYTANVANAVSSLEITPTVSDITATVTVNGTSVPSGTTSDQIGLN</sequence>
<name>A0A2V4V7F9_PAEBA</name>
<reference evidence="6 7" key="1">
    <citation type="submission" date="2018-06" db="EMBL/GenBank/DDBJ databases">
        <title>Genomic Encyclopedia of Type Strains, Phase III (KMG-III): the genomes of soil and plant-associated and newly described type strains.</title>
        <authorList>
            <person name="Whitman W."/>
        </authorList>
    </citation>
    <scope>NUCLEOTIDE SEQUENCE [LARGE SCALE GENOMIC DNA]</scope>
    <source>
        <strain evidence="6 7">CECT 7022</strain>
    </source>
</reference>
<dbReference type="Gene3D" id="2.40.10.500">
    <property type="match status" value="1"/>
</dbReference>
<keyword evidence="1" id="KW-0677">Repeat</keyword>
<dbReference type="Pfam" id="PF01436">
    <property type="entry name" value="NHL"/>
    <property type="match status" value="1"/>
</dbReference>
<feature type="signal peptide" evidence="3">
    <location>
        <begin position="1"/>
        <end position="22"/>
    </location>
</feature>
<feature type="domain" description="Cadherin-like beta-sandwich-like" evidence="4">
    <location>
        <begin position="393"/>
        <end position="470"/>
    </location>
</feature>
<feature type="chain" id="PRO_5038793714" evidence="3">
    <location>
        <begin position="23"/>
        <end position="543"/>
    </location>
</feature>
<dbReference type="InterPro" id="IPR011042">
    <property type="entry name" value="6-blade_b-propeller_TolB-like"/>
</dbReference>
<dbReference type="CDD" id="cd14953">
    <property type="entry name" value="NHL_like_1"/>
    <property type="match status" value="1"/>
</dbReference>
<evidence type="ECO:0000313" key="6">
    <source>
        <dbReference type="EMBL" id="PYE47771.1"/>
    </source>
</evidence>
<protein>
    <submittedName>
        <fullName evidence="6">NHL repeat-containing protein</fullName>
    </submittedName>
</protein>
<dbReference type="InterPro" id="IPR056822">
    <property type="entry name" value="TEN_NHL"/>
</dbReference>
<evidence type="ECO:0000313" key="7">
    <source>
        <dbReference type="Proteomes" id="UP000247790"/>
    </source>
</evidence>
<feature type="domain" description="Cadherin-like beta-sandwich-like" evidence="4">
    <location>
        <begin position="485"/>
        <end position="541"/>
    </location>
</feature>
<dbReference type="InterPro" id="IPR001258">
    <property type="entry name" value="NHL_repeat"/>
</dbReference>
<dbReference type="PANTHER" id="PTHR46388:SF2">
    <property type="entry name" value="NHL REPEAT-CONTAINING PROTEIN 2"/>
    <property type="match status" value="1"/>
</dbReference>
<dbReference type="Pfam" id="PF12733">
    <property type="entry name" value="Cadherin-like"/>
    <property type="match status" value="2"/>
</dbReference>
<dbReference type="Pfam" id="PF25021">
    <property type="entry name" value="TEN_NHL"/>
    <property type="match status" value="3"/>
</dbReference>
<organism evidence="6 7">
    <name type="scientific">Paenibacillus barcinonensis</name>
    <dbReference type="NCBI Taxonomy" id="198119"/>
    <lineage>
        <taxon>Bacteria</taxon>
        <taxon>Bacillati</taxon>
        <taxon>Bacillota</taxon>
        <taxon>Bacilli</taxon>
        <taxon>Bacillales</taxon>
        <taxon>Paenibacillaceae</taxon>
        <taxon>Paenibacillus</taxon>
    </lineage>
</organism>
<feature type="non-terminal residue" evidence="6">
    <location>
        <position position="543"/>
    </location>
</feature>
<evidence type="ECO:0000256" key="2">
    <source>
        <dbReference type="PROSITE-ProRule" id="PRU00504"/>
    </source>
</evidence>
<feature type="domain" description="Teneurin NHL" evidence="5">
    <location>
        <begin position="164"/>
        <end position="215"/>
    </location>
</feature>
<feature type="domain" description="Teneurin NHL" evidence="5">
    <location>
        <begin position="38"/>
        <end position="102"/>
    </location>
</feature>
<dbReference type="AlphaFoldDB" id="A0A2V4V7F9"/>
<evidence type="ECO:0000259" key="4">
    <source>
        <dbReference type="Pfam" id="PF12733"/>
    </source>
</evidence>
<feature type="domain" description="Teneurin NHL" evidence="5">
    <location>
        <begin position="281"/>
        <end position="332"/>
    </location>
</feature>
<dbReference type="Proteomes" id="UP000247790">
    <property type="component" value="Unassembled WGS sequence"/>
</dbReference>
<gene>
    <name evidence="6" type="ORF">DFQ00_11170</name>
</gene>
<dbReference type="PANTHER" id="PTHR46388">
    <property type="entry name" value="NHL REPEAT-CONTAINING PROTEIN 2"/>
    <property type="match status" value="1"/>
</dbReference>